<reference evidence="1 2" key="1">
    <citation type="submission" date="2021-11" db="EMBL/GenBank/DDBJ databases">
        <title>Black yeast isolated from Biological Soil Crust.</title>
        <authorList>
            <person name="Kurbessoian T."/>
        </authorList>
    </citation>
    <scope>NUCLEOTIDE SEQUENCE [LARGE SCALE GENOMIC DNA]</scope>
    <source>
        <strain evidence="1 2">CCFEE 5522</strain>
    </source>
</reference>
<name>A0AAV9JF12_9PEZI</name>
<dbReference type="Proteomes" id="UP001324427">
    <property type="component" value="Unassembled WGS sequence"/>
</dbReference>
<comment type="caution">
    <text evidence="1">The sequence shown here is derived from an EMBL/GenBank/DDBJ whole genome shotgun (WGS) entry which is preliminary data.</text>
</comment>
<accession>A0AAV9JF12</accession>
<keyword evidence="2" id="KW-1185">Reference proteome</keyword>
<dbReference type="EMBL" id="JAVFHQ010000029">
    <property type="protein sequence ID" value="KAK4543839.1"/>
    <property type="molecule type" value="Genomic_DNA"/>
</dbReference>
<organism evidence="1 2">
    <name type="scientific">Oleoguttula mirabilis</name>
    <dbReference type="NCBI Taxonomy" id="1507867"/>
    <lineage>
        <taxon>Eukaryota</taxon>
        <taxon>Fungi</taxon>
        <taxon>Dikarya</taxon>
        <taxon>Ascomycota</taxon>
        <taxon>Pezizomycotina</taxon>
        <taxon>Dothideomycetes</taxon>
        <taxon>Dothideomycetidae</taxon>
        <taxon>Mycosphaerellales</taxon>
        <taxon>Teratosphaeriaceae</taxon>
        <taxon>Oleoguttula</taxon>
    </lineage>
</organism>
<evidence type="ECO:0000313" key="1">
    <source>
        <dbReference type="EMBL" id="KAK4543839.1"/>
    </source>
</evidence>
<dbReference type="AlphaFoldDB" id="A0AAV9JF12"/>
<protein>
    <submittedName>
        <fullName evidence="1">Uncharacterized protein</fullName>
    </submittedName>
</protein>
<sequence>MPLPTDNKRGALACSLQLYSHPRTRQHQTLTEIDFDYLLAFLTAPSYTRKRPSPNDMVLPSELQPFGLMDLPAELRNQVFKQVTATRNRQGTQIILDTVKYPMYSKVVGINAATMANKQMSHECRAIAYGQNIFQFTTFCAIVGPSKFVQDPTMGPHATAAVHYGGFELSTNPKLPPTFYNCPGRHSIFGIRLPPLSVCRLIKRLQLVITVHGSSGNLDIESDGDKGTYYDGHTDWLYQLRELSALGFVQLETLLVKTRFSRRMSRIPTYDDDGEVLKAETGLKR</sequence>
<gene>
    <name evidence="1" type="ORF">LTR36_004872</name>
</gene>
<evidence type="ECO:0000313" key="2">
    <source>
        <dbReference type="Proteomes" id="UP001324427"/>
    </source>
</evidence>
<proteinExistence type="predicted"/>